<dbReference type="Proteomes" id="UP001147747">
    <property type="component" value="Unassembled WGS sequence"/>
</dbReference>
<evidence type="ECO:0000256" key="5">
    <source>
        <dbReference type="SAM" id="MobiDB-lite"/>
    </source>
</evidence>
<dbReference type="InterPro" id="IPR001138">
    <property type="entry name" value="Zn2Cys6_DnaBD"/>
</dbReference>
<dbReference type="Gene3D" id="4.10.240.10">
    <property type="entry name" value="Zn(2)-C6 fungal-type DNA-binding domain"/>
    <property type="match status" value="1"/>
</dbReference>
<gene>
    <name evidence="7" type="ORF">N7509_008507</name>
</gene>
<accession>A0A9W9VMP5</accession>
<feature type="region of interest" description="Disordered" evidence="5">
    <location>
        <begin position="1"/>
        <end position="23"/>
    </location>
</feature>
<dbReference type="CDD" id="cd00067">
    <property type="entry name" value="GAL4"/>
    <property type="match status" value="1"/>
</dbReference>
<proteinExistence type="predicted"/>
<evidence type="ECO:0000259" key="6">
    <source>
        <dbReference type="Pfam" id="PF00172"/>
    </source>
</evidence>
<keyword evidence="2" id="KW-0238">DNA-binding</keyword>
<feature type="domain" description="Zn(2)-C6 fungal-type" evidence="6">
    <location>
        <begin position="18"/>
        <end position="43"/>
    </location>
</feature>
<feature type="compositionally biased region" description="Basic residues" evidence="5">
    <location>
        <begin position="12"/>
        <end position="22"/>
    </location>
</feature>
<dbReference type="InterPro" id="IPR036864">
    <property type="entry name" value="Zn2-C6_fun-type_DNA-bd_sf"/>
</dbReference>
<dbReference type="OrthoDB" id="424974at2759"/>
<dbReference type="GO" id="GO:0003677">
    <property type="term" value="F:DNA binding"/>
    <property type="evidence" value="ECO:0007669"/>
    <property type="project" value="UniProtKB-KW"/>
</dbReference>
<dbReference type="GO" id="GO:0008270">
    <property type="term" value="F:zinc ion binding"/>
    <property type="evidence" value="ECO:0007669"/>
    <property type="project" value="InterPro"/>
</dbReference>
<dbReference type="AlphaFoldDB" id="A0A9W9VMP5"/>
<keyword evidence="3" id="KW-0804">Transcription</keyword>
<dbReference type="RefSeq" id="XP_056483764.1">
    <property type="nucleotide sequence ID" value="XM_056633144.1"/>
</dbReference>
<sequence>MDMSFESAQGIKRIRQARKKTKCSGERPICFHCRRNRIACLYEPYSATIVAEPNQPAQPLPTSNNYQDSSNVCSREPLYEASANSSDRRSFYTE</sequence>
<name>A0A9W9VMP5_9EURO</name>
<evidence type="ECO:0000313" key="7">
    <source>
        <dbReference type="EMBL" id="KAJ5385966.1"/>
    </source>
</evidence>
<evidence type="ECO:0000256" key="4">
    <source>
        <dbReference type="ARBA" id="ARBA00023242"/>
    </source>
</evidence>
<dbReference type="GeneID" id="81372124"/>
<dbReference type="EMBL" id="JAPZBU010000009">
    <property type="protein sequence ID" value="KAJ5385966.1"/>
    <property type="molecule type" value="Genomic_DNA"/>
</dbReference>
<evidence type="ECO:0000256" key="3">
    <source>
        <dbReference type="ARBA" id="ARBA00023163"/>
    </source>
</evidence>
<evidence type="ECO:0000256" key="1">
    <source>
        <dbReference type="ARBA" id="ARBA00023015"/>
    </source>
</evidence>
<keyword evidence="1" id="KW-0805">Transcription regulation</keyword>
<dbReference type="Pfam" id="PF00172">
    <property type="entry name" value="Zn_clus"/>
    <property type="match status" value="1"/>
</dbReference>
<reference evidence="7" key="1">
    <citation type="submission" date="2022-12" db="EMBL/GenBank/DDBJ databases">
        <authorList>
            <person name="Petersen C."/>
        </authorList>
    </citation>
    <scope>NUCLEOTIDE SEQUENCE</scope>
    <source>
        <strain evidence="7">IBT 29677</strain>
    </source>
</reference>
<organism evidence="7 8">
    <name type="scientific">Penicillium cosmopolitanum</name>
    <dbReference type="NCBI Taxonomy" id="1131564"/>
    <lineage>
        <taxon>Eukaryota</taxon>
        <taxon>Fungi</taxon>
        <taxon>Dikarya</taxon>
        <taxon>Ascomycota</taxon>
        <taxon>Pezizomycotina</taxon>
        <taxon>Eurotiomycetes</taxon>
        <taxon>Eurotiomycetidae</taxon>
        <taxon>Eurotiales</taxon>
        <taxon>Aspergillaceae</taxon>
        <taxon>Penicillium</taxon>
    </lineage>
</organism>
<evidence type="ECO:0000256" key="2">
    <source>
        <dbReference type="ARBA" id="ARBA00023125"/>
    </source>
</evidence>
<feature type="compositionally biased region" description="Polar residues" evidence="5">
    <location>
        <begin position="55"/>
        <end position="72"/>
    </location>
</feature>
<dbReference type="GO" id="GO:0000981">
    <property type="term" value="F:DNA-binding transcription factor activity, RNA polymerase II-specific"/>
    <property type="evidence" value="ECO:0007669"/>
    <property type="project" value="InterPro"/>
</dbReference>
<reference evidence="7" key="2">
    <citation type="journal article" date="2023" name="IMA Fungus">
        <title>Comparative genomic study of the Penicillium genus elucidates a diverse pangenome and 15 lateral gene transfer events.</title>
        <authorList>
            <person name="Petersen C."/>
            <person name="Sorensen T."/>
            <person name="Nielsen M.R."/>
            <person name="Sondergaard T.E."/>
            <person name="Sorensen J.L."/>
            <person name="Fitzpatrick D.A."/>
            <person name="Frisvad J.C."/>
            <person name="Nielsen K.L."/>
        </authorList>
    </citation>
    <scope>NUCLEOTIDE SEQUENCE</scope>
    <source>
        <strain evidence="7">IBT 29677</strain>
    </source>
</reference>
<keyword evidence="8" id="KW-1185">Reference proteome</keyword>
<feature type="region of interest" description="Disordered" evidence="5">
    <location>
        <begin position="53"/>
        <end position="72"/>
    </location>
</feature>
<dbReference type="SUPFAM" id="SSF57701">
    <property type="entry name" value="Zn2/Cys6 DNA-binding domain"/>
    <property type="match status" value="1"/>
</dbReference>
<evidence type="ECO:0000313" key="8">
    <source>
        <dbReference type="Proteomes" id="UP001147747"/>
    </source>
</evidence>
<comment type="caution">
    <text evidence="7">The sequence shown here is derived from an EMBL/GenBank/DDBJ whole genome shotgun (WGS) entry which is preliminary data.</text>
</comment>
<protein>
    <recommendedName>
        <fullName evidence="6">Zn(2)-C6 fungal-type domain-containing protein</fullName>
    </recommendedName>
</protein>
<keyword evidence="4" id="KW-0539">Nucleus</keyword>